<reference evidence="2" key="1">
    <citation type="journal article" date="2023" name="Front. Plant Sci.">
        <title>Chromosomal-level genome assembly of Melastoma candidum provides insights into trichome evolution.</title>
        <authorList>
            <person name="Zhong Y."/>
            <person name="Wu W."/>
            <person name="Sun C."/>
            <person name="Zou P."/>
            <person name="Liu Y."/>
            <person name="Dai S."/>
            <person name="Zhou R."/>
        </authorList>
    </citation>
    <scope>NUCLEOTIDE SEQUENCE [LARGE SCALE GENOMIC DNA]</scope>
</reference>
<dbReference type="Proteomes" id="UP001057402">
    <property type="component" value="Chromosome 4"/>
</dbReference>
<dbReference type="EMBL" id="CM042883">
    <property type="protein sequence ID" value="KAI4375760.1"/>
    <property type="molecule type" value="Genomic_DNA"/>
</dbReference>
<comment type="caution">
    <text evidence="1">The sequence shown here is derived from an EMBL/GenBank/DDBJ whole genome shotgun (WGS) entry which is preliminary data.</text>
</comment>
<accession>A0ACB9RA23</accession>
<evidence type="ECO:0000313" key="2">
    <source>
        <dbReference type="Proteomes" id="UP001057402"/>
    </source>
</evidence>
<name>A0ACB9RA23_9MYRT</name>
<protein>
    <submittedName>
        <fullName evidence="1">Uncharacterized protein</fullName>
    </submittedName>
</protein>
<evidence type="ECO:0000313" key="1">
    <source>
        <dbReference type="EMBL" id="KAI4375760.1"/>
    </source>
</evidence>
<organism evidence="1 2">
    <name type="scientific">Melastoma candidum</name>
    <dbReference type="NCBI Taxonomy" id="119954"/>
    <lineage>
        <taxon>Eukaryota</taxon>
        <taxon>Viridiplantae</taxon>
        <taxon>Streptophyta</taxon>
        <taxon>Embryophyta</taxon>
        <taxon>Tracheophyta</taxon>
        <taxon>Spermatophyta</taxon>
        <taxon>Magnoliopsida</taxon>
        <taxon>eudicotyledons</taxon>
        <taxon>Gunneridae</taxon>
        <taxon>Pentapetalae</taxon>
        <taxon>rosids</taxon>
        <taxon>malvids</taxon>
        <taxon>Myrtales</taxon>
        <taxon>Melastomataceae</taxon>
        <taxon>Melastomatoideae</taxon>
        <taxon>Melastomateae</taxon>
        <taxon>Melastoma</taxon>
    </lineage>
</organism>
<proteinExistence type="predicted"/>
<sequence length="129" mass="14262">MSSESGNLCPTSNNESQNRQIRSCIKGMRTKRDAFMTSLAKYGAADMKQKDIDAVSQFQEGTLQNSYWKKFGVTRVLLSALAAKTAVPNSRCSNNGGSCDLSIQVTSSGTDRNYEAVNSWYEVGQLRRF</sequence>
<keyword evidence="2" id="KW-1185">Reference proteome</keyword>
<gene>
    <name evidence="1" type="ORF">MLD38_013587</name>
</gene>